<dbReference type="SMART" id="SM00326">
    <property type="entry name" value="SH3"/>
    <property type="match status" value="1"/>
</dbReference>
<dbReference type="PANTHER" id="PTHR16079">
    <property type="entry name" value="UBIQUITIN LIGASE PROTEIN CHFR"/>
    <property type="match status" value="1"/>
</dbReference>
<dbReference type="InterPro" id="IPR052256">
    <property type="entry name" value="E3_ubiquitin-ligase_CHFR"/>
</dbReference>
<proteinExistence type="inferred from homology"/>
<comment type="similarity">
    <text evidence="1">Belongs to the SH3RF family.</text>
</comment>
<dbReference type="InterPro" id="IPR013083">
    <property type="entry name" value="Znf_RING/FYVE/PHD"/>
</dbReference>
<dbReference type="SMART" id="SM00184">
    <property type="entry name" value="RING"/>
    <property type="match status" value="1"/>
</dbReference>
<feature type="region of interest" description="Disordered" evidence="9">
    <location>
        <begin position="295"/>
        <end position="510"/>
    </location>
</feature>
<evidence type="ECO:0000313" key="12">
    <source>
        <dbReference type="EMBL" id="PGH09055.1"/>
    </source>
</evidence>
<evidence type="ECO:0000256" key="2">
    <source>
        <dbReference type="ARBA" id="ARBA00022443"/>
    </source>
</evidence>
<feature type="compositionally biased region" description="Polar residues" evidence="9">
    <location>
        <begin position="866"/>
        <end position="878"/>
    </location>
</feature>
<organism evidence="12 13">
    <name type="scientific">Helicocarpus griseus UAMH5409</name>
    <dbReference type="NCBI Taxonomy" id="1447875"/>
    <lineage>
        <taxon>Eukaryota</taxon>
        <taxon>Fungi</taxon>
        <taxon>Dikarya</taxon>
        <taxon>Ascomycota</taxon>
        <taxon>Pezizomycotina</taxon>
        <taxon>Eurotiomycetes</taxon>
        <taxon>Eurotiomycetidae</taxon>
        <taxon>Onygenales</taxon>
        <taxon>Ajellomycetaceae</taxon>
        <taxon>Helicocarpus</taxon>
    </lineage>
</organism>
<dbReference type="Pfam" id="PF00097">
    <property type="entry name" value="zf-C3HC4"/>
    <property type="match status" value="1"/>
</dbReference>
<evidence type="ECO:0000256" key="9">
    <source>
        <dbReference type="SAM" id="MobiDB-lite"/>
    </source>
</evidence>
<feature type="domain" description="SH3" evidence="10">
    <location>
        <begin position="894"/>
        <end position="955"/>
    </location>
</feature>
<feature type="compositionally biased region" description="Low complexity" evidence="9">
    <location>
        <begin position="815"/>
        <end position="829"/>
    </location>
</feature>
<dbReference type="AlphaFoldDB" id="A0A2B7XJE3"/>
<feature type="compositionally biased region" description="Polar residues" evidence="9">
    <location>
        <begin position="389"/>
        <end position="406"/>
    </location>
</feature>
<evidence type="ECO:0000259" key="10">
    <source>
        <dbReference type="PROSITE" id="PS50002"/>
    </source>
</evidence>
<evidence type="ECO:0000256" key="4">
    <source>
        <dbReference type="ARBA" id="ARBA00022771"/>
    </source>
</evidence>
<evidence type="ECO:0000313" key="13">
    <source>
        <dbReference type="Proteomes" id="UP000223968"/>
    </source>
</evidence>
<dbReference type="PROSITE" id="PS50089">
    <property type="entry name" value="ZF_RING_2"/>
    <property type="match status" value="1"/>
</dbReference>
<dbReference type="InterPro" id="IPR001452">
    <property type="entry name" value="SH3_domain"/>
</dbReference>
<dbReference type="PROSITE" id="PS00518">
    <property type="entry name" value="ZF_RING_1"/>
    <property type="match status" value="1"/>
</dbReference>
<feature type="region of interest" description="Disordered" evidence="9">
    <location>
        <begin position="815"/>
        <end position="887"/>
    </location>
</feature>
<dbReference type="Gene3D" id="2.30.30.40">
    <property type="entry name" value="SH3 Domains"/>
    <property type="match status" value="1"/>
</dbReference>
<dbReference type="InterPro" id="IPR001841">
    <property type="entry name" value="Znf_RING"/>
</dbReference>
<dbReference type="OrthoDB" id="1305878at2759"/>
<dbReference type="Proteomes" id="UP000223968">
    <property type="component" value="Unassembled WGS sequence"/>
</dbReference>
<evidence type="ECO:0008006" key="14">
    <source>
        <dbReference type="Google" id="ProtNLM"/>
    </source>
</evidence>
<feature type="compositionally biased region" description="Low complexity" evidence="9">
    <location>
        <begin position="449"/>
        <end position="475"/>
    </location>
</feature>
<dbReference type="SMART" id="SM00291">
    <property type="entry name" value="ZnF_ZZ"/>
    <property type="match status" value="2"/>
</dbReference>
<dbReference type="GO" id="GO:0004842">
    <property type="term" value="F:ubiquitin-protein transferase activity"/>
    <property type="evidence" value="ECO:0007669"/>
    <property type="project" value="TreeGrafter"/>
</dbReference>
<dbReference type="Gene3D" id="3.30.40.10">
    <property type="entry name" value="Zinc/RING finger domain, C3HC4 (zinc finger)"/>
    <property type="match status" value="1"/>
</dbReference>
<keyword evidence="3" id="KW-0479">Metal-binding</keyword>
<feature type="compositionally biased region" description="Basic and acidic residues" evidence="9">
    <location>
        <begin position="191"/>
        <end position="209"/>
    </location>
</feature>
<dbReference type="InterPro" id="IPR017907">
    <property type="entry name" value="Znf_RING_CS"/>
</dbReference>
<evidence type="ECO:0000256" key="6">
    <source>
        <dbReference type="ARBA" id="ARBA00022843"/>
    </source>
</evidence>
<sequence>MPDGKSTGSGLVNLEAELTCSVWLIVELEFRVQSRLFLRFSRFTRYYILYQPLTLLDCLHTFCGSCLKEWFSWQASHPPGSSRSPKFTCPSCRAVIRETRHDAKVTTLLDLFLQSNPDRARSTQEKKELEQKYKPGDTILPVRHASSRRASESDTDEEDRRLVEEVREISLRDADRRNTRVNSRTRTSQPRTRDRTSATRERDRLEEARRRRRNERRAASQRPPSPDLALQARQIEHQASLRSLLSTSDGDSAIEEEILRQILEDGLLDGIDLRGLDPAQEDELSERIAEAYRRRHLRQSTSHQRTHSEGDNASRHPRNRQARSNSINERPPASRPHLLEPPLQRSGSSSRQQRSSSDQGIRRRTTSPSPRTAASSSETLIQPAARSASDITTSRRAASNNPPSSESFRHRATSSLSSARRSGESERRVRQAGIRTADRRQIFGTPSLTSPITPVASSISSPSQSTPTSQPGTVPQLTDLFPPTDRRGTSIPSSSRPSSSRSEATTRANETLFPEPSISCNRCDKEDIQYEVYKSCSRCNNGNYNLCLLCYRLGRGCQHWFGFGKSAQDRFEQKYPAGSSTVQESPHVLQSRKYQRPPAEAVRDRSNGSSRRTNNDPTKRLQSGMFCDMCHSFSDDCFWLCDICNQGEWGFCNSCVNQGKCCTHALVPIARVREDDLVEPRPPGSATFKQTPVTTSSYAIGSTIAVGSERYRPLTFSTKCNNCTYPIPPSTSRFHCPACNDGDYDLCTNCYLKLGANGKISKENGRNGWRRCLRGHRMMIVGFEDHIDGQKRVIVKDVVGGQALKDDLAVAAAATGTPTSASSTSSPHSNAQPPTPTRQDSGDWTWKDEATGASINHRRRMPRSRSAWSGSSPTTHTDPTAKMPFSSHFPPSGGVGLRLLALWSYYPDPDVTDEILFPRGAEITEAENINDDWMWGCYAGQKGLFPGGYVLVIGEVGGLE</sequence>
<evidence type="ECO:0000256" key="5">
    <source>
        <dbReference type="ARBA" id="ARBA00022833"/>
    </source>
</evidence>
<feature type="compositionally biased region" description="Low complexity" evidence="9">
    <location>
        <begin position="366"/>
        <end position="377"/>
    </location>
</feature>
<evidence type="ECO:0000256" key="3">
    <source>
        <dbReference type="ARBA" id="ARBA00022723"/>
    </source>
</evidence>
<keyword evidence="4 7" id="KW-0863">Zinc-finger</keyword>
<dbReference type="InterPro" id="IPR000433">
    <property type="entry name" value="Znf_ZZ"/>
</dbReference>
<name>A0A2B7XJE3_9EURO</name>
<dbReference type="InterPro" id="IPR036028">
    <property type="entry name" value="SH3-like_dom_sf"/>
</dbReference>
<evidence type="ECO:0000256" key="8">
    <source>
        <dbReference type="PROSITE-ProRule" id="PRU00192"/>
    </source>
</evidence>
<feature type="compositionally biased region" description="Low complexity" evidence="9">
    <location>
        <begin position="490"/>
        <end position="502"/>
    </location>
</feature>
<feature type="region of interest" description="Disordered" evidence="9">
    <location>
        <begin position="174"/>
        <end position="229"/>
    </location>
</feature>
<dbReference type="EMBL" id="PDNB01000095">
    <property type="protein sequence ID" value="PGH09055.1"/>
    <property type="molecule type" value="Genomic_DNA"/>
</dbReference>
<dbReference type="GO" id="GO:0016567">
    <property type="term" value="P:protein ubiquitination"/>
    <property type="evidence" value="ECO:0007669"/>
    <property type="project" value="TreeGrafter"/>
</dbReference>
<feature type="domain" description="RING-type" evidence="11">
    <location>
        <begin position="55"/>
        <end position="93"/>
    </location>
</feature>
<accession>A0A2B7XJE3</accession>
<dbReference type="InterPro" id="IPR018957">
    <property type="entry name" value="Znf_C3HC4_RING-type"/>
</dbReference>
<evidence type="ECO:0000259" key="11">
    <source>
        <dbReference type="PROSITE" id="PS50089"/>
    </source>
</evidence>
<dbReference type="SUPFAM" id="SSF50044">
    <property type="entry name" value="SH3-domain"/>
    <property type="match status" value="1"/>
</dbReference>
<gene>
    <name evidence="12" type="ORF">AJ79_05784</name>
</gene>
<reference evidence="12 13" key="1">
    <citation type="submission" date="2017-10" db="EMBL/GenBank/DDBJ databases">
        <title>Comparative genomics in systemic dimorphic fungi from Ajellomycetaceae.</title>
        <authorList>
            <person name="Munoz J.F."/>
            <person name="Mcewen J.G."/>
            <person name="Clay O.K."/>
            <person name="Cuomo C.A."/>
        </authorList>
    </citation>
    <scope>NUCLEOTIDE SEQUENCE [LARGE SCALE GENOMIC DNA]</scope>
    <source>
        <strain evidence="12 13">UAMH5409</strain>
    </source>
</reference>
<keyword evidence="2 8" id="KW-0728">SH3 domain</keyword>
<comment type="caution">
    <text evidence="12">The sequence shown here is derived from an EMBL/GenBank/DDBJ whole genome shotgun (WGS) entry which is preliminary data.</text>
</comment>
<protein>
    <recommendedName>
        <fullName evidence="14">RING-type domain-containing protein</fullName>
    </recommendedName>
</protein>
<dbReference type="PANTHER" id="PTHR16079:SF4">
    <property type="entry name" value="E3 UBIQUITIN-PROTEIN LIGASE CHFR"/>
    <property type="match status" value="1"/>
</dbReference>
<dbReference type="SUPFAM" id="SSF57850">
    <property type="entry name" value="RING/U-box"/>
    <property type="match status" value="3"/>
</dbReference>
<keyword evidence="5" id="KW-0862">Zinc</keyword>
<dbReference type="PROSITE" id="PS50002">
    <property type="entry name" value="SH3"/>
    <property type="match status" value="1"/>
</dbReference>
<dbReference type="STRING" id="1447875.A0A2B7XJE3"/>
<keyword evidence="13" id="KW-1185">Reference proteome</keyword>
<evidence type="ECO:0000256" key="1">
    <source>
        <dbReference type="ARBA" id="ARBA00008649"/>
    </source>
</evidence>
<feature type="region of interest" description="Disordered" evidence="9">
    <location>
        <begin position="118"/>
        <end position="161"/>
    </location>
</feature>
<dbReference type="GO" id="GO:0008270">
    <property type="term" value="F:zinc ion binding"/>
    <property type="evidence" value="ECO:0007669"/>
    <property type="project" value="UniProtKB-KW"/>
</dbReference>
<evidence type="ECO:0000256" key="7">
    <source>
        <dbReference type="PROSITE-ProRule" id="PRU00175"/>
    </source>
</evidence>
<feature type="compositionally biased region" description="Basic and acidic residues" evidence="9">
    <location>
        <begin position="118"/>
        <end position="135"/>
    </location>
</feature>
<dbReference type="GO" id="GO:0005634">
    <property type="term" value="C:nucleus"/>
    <property type="evidence" value="ECO:0007669"/>
    <property type="project" value="TreeGrafter"/>
</dbReference>
<dbReference type="GO" id="GO:0006511">
    <property type="term" value="P:ubiquitin-dependent protein catabolic process"/>
    <property type="evidence" value="ECO:0007669"/>
    <property type="project" value="TreeGrafter"/>
</dbReference>
<feature type="compositionally biased region" description="Low complexity" evidence="9">
    <location>
        <begin position="344"/>
        <end position="359"/>
    </location>
</feature>
<feature type="region of interest" description="Disordered" evidence="9">
    <location>
        <begin position="575"/>
        <end position="617"/>
    </location>
</feature>
<keyword evidence="6" id="KW-0832">Ubl conjugation</keyword>